<name>F0WW90_9STRA</name>
<reference evidence="1" key="1">
    <citation type="journal article" date="2011" name="PLoS Biol.">
        <title>Gene gain and loss during evolution of obligate parasitism in the white rust pathogen of Arabidopsis thaliana.</title>
        <authorList>
            <person name="Kemen E."/>
            <person name="Gardiner A."/>
            <person name="Schultz-Larsen T."/>
            <person name="Kemen A.C."/>
            <person name="Balmuth A.L."/>
            <person name="Robert-Seilaniantz A."/>
            <person name="Bailey K."/>
            <person name="Holub E."/>
            <person name="Studholme D.J."/>
            <person name="Maclean D."/>
            <person name="Jones J.D."/>
        </authorList>
    </citation>
    <scope>NUCLEOTIDE SEQUENCE</scope>
</reference>
<protein>
    <submittedName>
        <fullName evidence="1">AlNc14C316G10528 protein</fullName>
    </submittedName>
</protein>
<proteinExistence type="predicted"/>
<organism evidence="1">
    <name type="scientific">Albugo laibachii Nc14</name>
    <dbReference type="NCBI Taxonomy" id="890382"/>
    <lineage>
        <taxon>Eukaryota</taxon>
        <taxon>Sar</taxon>
        <taxon>Stramenopiles</taxon>
        <taxon>Oomycota</taxon>
        <taxon>Peronosporomycetes</taxon>
        <taxon>Albuginales</taxon>
        <taxon>Albuginaceae</taxon>
        <taxon>Albugo</taxon>
    </lineage>
</organism>
<reference evidence="1" key="2">
    <citation type="submission" date="2011-02" db="EMBL/GenBank/DDBJ databases">
        <authorList>
            <person name="MacLean D."/>
        </authorList>
    </citation>
    <scope>NUCLEOTIDE SEQUENCE</scope>
</reference>
<dbReference type="HOGENOM" id="CLU_1889632_0_0_1"/>
<dbReference type="EMBL" id="FR824361">
    <property type="protein sequence ID" value="CCA25710.1"/>
    <property type="molecule type" value="Genomic_DNA"/>
</dbReference>
<gene>
    <name evidence="1" type="primary">AlNc14C316G10528</name>
    <name evidence="1" type="ORF">ALNC14_118540</name>
</gene>
<dbReference type="AlphaFoldDB" id="F0WW90"/>
<accession>F0WW90</accession>
<evidence type="ECO:0000313" key="1">
    <source>
        <dbReference type="EMBL" id="CCA25710.1"/>
    </source>
</evidence>
<sequence length="135" mass="15264">MLTMTGFKGSEGHKVLVDRMKIDKQIRKSFEVESSISESSNPKPNVIDLEAGLGEYAMPQKLVTNYKQFKLDFEKTEQDKNKPTSVTDPVIGLGNWKVEKGSPQHLQFLPAARNPIRKPQPKVPRSKCSIMNCFE</sequence>